<sequence>MAREVKEGFGNQTNLCRDQGLNSELPAQESGILPLDSQVISYTIKRHLQQMESQRKQQPHLVWFGSNWELGFWILNSFTK</sequence>
<name>A0A7R8ZAK9_TIMDO</name>
<proteinExistence type="predicted"/>
<gene>
    <name evidence="1" type="ORF">TDIB3V08_LOCUS4550</name>
</gene>
<protein>
    <submittedName>
        <fullName evidence="1">Uncharacterized protein</fullName>
    </submittedName>
</protein>
<reference evidence="1" key="1">
    <citation type="submission" date="2020-11" db="EMBL/GenBank/DDBJ databases">
        <authorList>
            <person name="Tran Van P."/>
        </authorList>
    </citation>
    <scope>NUCLEOTIDE SEQUENCE</scope>
</reference>
<accession>A0A7R8ZAK9</accession>
<dbReference type="EMBL" id="OA566089">
    <property type="protein sequence ID" value="CAD7198268.1"/>
    <property type="molecule type" value="Genomic_DNA"/>
</dbReference>
<evidence type="ECO:0000313" key="1">
    <source>
        <dbReference type="EMBL" id="CAD7198268.1"/>
    </source>
</evidence>
<dbReference type="AlphaFoldDB" id="A0A7R8ZAK9"/>
<organism evidence="1">
    <name type="scientific">Timema douglasi</name>
    <name type="common">Walking stick</name>
    <dbReference type="NCBI Taxonomy" id="61478"/>
    <lineage>
        <taxon>Eukaryota</taxon>
        <taxon>Metazoa</taxon>
        <taxon>Ecdysozoa</taxon>
        <taxon>Arthropoda</taxon>
        <taxon>Hexapoda</taxon>
        <taxon>Insecta</taxon>
        <taxon>Pterygota</taxon>
        <taxon>Neoptera</taxon>
        <taxon>Polyneoptera</taxon>
        <taxon>Phasmatodea</taxon>
        <taxon>Timematodea</taxon>
        <taxon>Timematoidea</taxon>
        <taxon>Timematidae</taxon>
        <taxon>Timema</taxon>
    </lineage>
</organism>